<organism evidence="5 6">
    <name type="scientific">Pseudodesulfovibrio nedwellii</name>
    <dbReference type="NCBI Taxonomy" id="2973072"/>
    <lineage>
        <taxon>Bacteria</taxon>
        <taxon>Pseudomonadati</taxon>
        <taxon>Thermodesulfobacteriota</taxon>
        <taxon>Desulfovibrionia</taxon>
        <taxon>Desulfovibrionales</taxon>
        <taxon>Desulfovibrionaceae</taxon>
    </lineage>
</organism>
<dbReference type="InterPro" id="IPR010499">
    <property type="entry name" value="AraC_E-bd"/>
</dbReference>
<dbReference type="PROSITE" id="PS00041">
    <property type="entry name" value="HTH_ARAC_FAMILY_1"/>
    <property type="match status" value="1"/>
</dbReference>
<dbReference type="PROSITE" id="PS01124">
    <property type="entry name" value="HTH_ARAC_FAMILY_2"/>
    <property type="match status" value="1"/>
</dbReference>
<dbReference type="InterPro" id="IPR018062">
    <property type="entry name" value="HTH_AraC-typ_CS"/>
</dbReference>
<dbReference type="EMBL" id="AP026709">
    <property type="protein sequence ID" value="BDQ35967.1"/>
    <property type="molecule type" value="Genomic_DNA"/>
</dbReference>
<accession>A0ABN6RY78</accession>
<evidence type="ECO:0000256" key="1">
    <source>
        <dbReference type="ARBA" id="ARBA00023015"/>
    </source>
</evidence>
<keyword evidence="3" id="KW-0804">Transcription</keyword>
<evidence type="ECO:0000259" key="4">
    <source>
        <dbReference type="PROSITE" id="PS01124"/>
    </source>
</evidence>
<dbReference type="SMART" id="SM00871">
    <property type="entry name" value="AraC_E_bind"/>
    <property type="match status" value="1"/>
</dbReference>
<keyword evidence="1" id="KW-0805">Transcription regulation</keyword>
<protein>
    <submittedName>
        <fullName evidence="5">AraC family transcriptional regulator</fullName>
    </submittedName>
</protein>
<dbReference type="SMART" id="SM00342">
    <property type="entry name" value="HTH_ARAC"/>
    <property type="match status" value="1"/>
</dbReference>
<evidence type="ECO:0000256" key="2">
    <source>
        <dbReference type="ARBA" id="ARBA00023125"/>
    </source>
</evidence>
<name>A0ABN6RY78_9BACT</name>
<evidence type="ECO:0000313" key="6">
    <source>
        <dbReference type="Proteomes" id="UP001317742"/>
    </source>
</evidence>
<dbReference type="SUPFAM" id="SSF55136">
    <property type="entry name" value="Probable bacterial effector-binding domain"/>
    <property type="match status" value="1"/>
</dbReference>
<dbReference type="InterPro" id="IPR011256">
    <property type="entry name" value="Reg_factor_effector_dom_sf"/>
</dbReference>
<dbReference type="Gene3D" id="3.20.80.10">
    <property type="entry name" value="Regulatory factor, effector binding domain"/>
    <property type="match status" value="1"/>
</dbReference>
<dbReference type="Pfam" id="PF06445">
    <property type="entry name" value="GyrI-like"/>
    <property type="match status" value="1"/>
</dbReference>
<dbReference type="Proteomes" id="UP001317742">
    <property type="component" value="Chromosome"/>
</dbReference>
<evidence type="ECO:0000256" key="3">
    <source>
        <dbReference type="ARBA" id="ARBA00023163"/>
    </source>
</evidence>
<sequence length="298" mass="34260">MKDTTRNLYFERMHTVLQHIQANLDEEMTLESLAAMTFFSPIHFHRIFKGMFSETVVEHIRRIRMERAATRLALGTSSVTDASFDAGYETVESFSRAFKKKFDCPPSKYQEKHWKILYAKLSGSVHYLPESVRDGLVVANQKETDMEVKIEKVKPMRVAFVRHVGPYIECDKAWKTLCTWAEKRGLFANMPKFIGICYDDPQVTPEDKIRYDACFTINDDVEATGEIGSQILSGGEYAVTTHKGPYAGLEQTYGKLMGEWLPKSGREFREEPSFEVYLNSPNHTQPDELLTDIYLPLK</sequence>
<gene>
    <name evidence="5" type="ORF">SYK_03270</name>
</gene>
<dbReference type="Gene3D" id="1.10.10.60">
    <property type="entry name" value="Homeodomain-like"/>
    <property type="match status" value="2"/>
</dbReference>
<dbReference type="SUPFAM" id="SSF46689">
    <property type="entry name" value="Homeodomain-like"/>
    <property type="match status" value="2"/>
</dbReference>
<reference evidence="5 6" key="1">
    <citation type="submission" date="2022-08" db="EMBL/GenBank/DDBJ databases">
        <title>Genome Sequence of the sulphate-reducing bacterium, Pseudodesulfovibrio sp. SYK.</title>
        <authorList>
            <person name="Kondo R."/>
            <person name="Kataoka T."/>
        </authorList>
    </citation>
    <scope>NUCLEOTIDE SEQUENCE [LARGE SCALE GENOMIC DNA]</scope>
    <source>
        <strain evidence="5 6">SYK</strain>
    </source>
</reference>
<dbReference type="InterPro" id="IPR018060">
    <property type="entry name" value="HTH_AraC"/>
</dbReference>
<dbReference type="Pfam" id="PF12833">
    <property type="entry name" value="HTH_18"/>
    <property type="match status" value="1"/>
</dbReference>
<keyword evidence="6" id="KW-1185">Reference proteome</keyword>
<dbReference type="InterPro" id="IPR050908">
    <property type="entry name" value="SmbC-like"/>
</dbReference>
<dbReference type="PANTHER" id="PTHR40055:SF1">
    <property type="entry name" value="TRANSCRIPTIONAL REGULATOR YGIV-RELATED"/>
    <property type="match status" value="1"/>
</dbReference>
<dbReference type="InterPro" id="IPR009057">
    <property type="entry name" value="Homeodomain-like_sf"/>
</dbReference>
<proteinExistence type="predicted"/>
<feature type="domain" description="HTH araC/xylS-type" evidence="4">
    <location>
        <begin position="14"/>
        <end position="112"/>
    </location>
</feature>
<keyword evidence="2" id="KW-0238">DNA-binding</keyword>
<evidence type="ECO:0000313" key="5">
    <source>
        <dbReference type="EMBL" id="BDQ35967.1"/>
    </source>
</evidence>
<dbReference type="InterPro" id="IPR029442">
    <property type="entry name" value="GyrI-like"/>
</dbReference>
<dbReference type="PANTHER" id="PTHR40055">
    <property type="entry name" value="TRANSCRIPTIONAL REGULATOR YGIV-RELATED"/>
    <property type="match status" value="1"/>
</dbReference>